<feature type="region of interest" description="Disordered" evidence="1">
    <location>
        <begin position="77"/>
        <end position="97"/>
    </location>
</feature>
<gene>
    <name evidence="2" type="ORF">H3V42_09590</name>
</gene>
<dbReference type="Proteomes" id="UP000515377">
    <property type="component" value="Chromosome"/>
</dbReference>
<sequence>MAGMGGLGPSHQRHAELVSASIKPNKPLVYWEEWTLKQVQGDDDGMAKTGRFLPITTCVILTEVRIHSTLHPRESAEWIPDQACPEPVEGAGMTSVK</sequence>
<name>A0A9X7YE74_SPHYA</name>
<accession>A0A9X7YE74</accession>
<evidence type="ECO:0000256" key="1">
    <source>
        <dbReference type="SAM" id="MobiDB-lite"/>
    </source>
</evidence>
<protein>
    <submittedName>
        <fullName evidence="2">Uncharacterized protein</fullName>
    </submittedName>
</protein>
<evidence type="ECO:0000313" key="3">
    <source>
        <dbReference type="Proteomes" id="UP000515377"/>
    </source>
</evidence>
<evidence type="ECO:0000313" key="2">
    <source>
        <dbReference type="EMBL" id="QNG47801.1"/>
    </source>
</evidence>
<organism evidence="2 3">
    <name type="scientific">Sphingobium yanoikuyae</name>
    <name type="common">Sphingomonas yanoikuyae</name>
    <dbReference type="NCBI Taxonomy" id="13690"/>
    <lineage>
        <taxon>Bacteria</taxon>
        <taxon>Pseudomonadati</taxon>
        <taxon>Pseudomonadota</taxon>
        <taxon>Alphaproteobacteria</taxon>
        <taxon>Sphingomonadales</taxon>
        <taxon>Sphingomonadaceae</taxon>
        <taxon>Sphingobium</taxon>
    </lineage>
</organism>
<proteinExistence type="predicted"/>
<dbReference type="EMBL" id="CP060122">
    <property type="protein sequence ID" value="QNG47801.1"/>
    <property type="molecule type" value="Genomic_DNA"/>
</dbReference>
<reference evidence="2 3" key="1">
    <citation type="submission" date="2020-07" db="EMBL/GenBank/DDBJ databases">
        <title>Whole genome sequence of Sphingobium yanoikuyae A3.</title>
        <authorList>
            <person name="Han S.-S."/>
        </authorList>
    </citation>
    <scope>NUCLEOTIDE SEQUENCE [LARGE SCALE GENOMIC DNA]</scope>
    <source>
        <strain evidence="2 3">A3</strain>
    </source>
</reference>
<dbReference type="AlphaFoldDB" id="A0A9X7YE74"/>